<name>V4RAQ3_9CAUL</name>
<organism evidence="2 3">
    <name type="scientific">Asticcacaulis benevestitus DSM 16100 = ATCC BAA-896</name>
    <dbReference type="NCBI Taxonomy" id="1121022"/>
    <lineage>
        <taxon>Bacteria</taxon>
        <taxon>Pseudomonadati</taxon>
        <taxon>Pseudomonadota</taxon>
        <taxon>Alphaproteobacteria</taxon>
        <taxon>Caulobacterales</taxon>
        <taxon>Caulobacteraceae</taxon>
        <taxon>Asticcacaulis</taxon>
    </lineage>
</organism>
<gene>
    <name evidence="2" type="ORF">ABENE_15820</name>
</gene>
<protein>
    <recommendedName>
        <fullName evidence="4">TonB C-terminal domain-containing protein</fullName>
    </recommendedName>
</protein>
<keyword evidence="3" id="KW-1185">Reference proteome</keyword>
<dbReference type="Proteomes" id="UP000017837">
    <property type="component" value="Unassembled WGS sequence"/>
</dbReference>
<evidence type="ECO:0008006" key="4">
    <source>
        <dbReference type="Google" id="ProtNLM"/>
    </source>
</evidence>
<keyword evidence="1" id="KW-1133">Transmembrane helix</keyword>
<keyword evidence="1" id="KW-0472">Membrane</keyword>
<keyword evidence="1" id="KW-0812">Transmembrane</keyword>
<proteinExistence type="predicted"/>
<dbReference type="STRING" id="1121022.GCA_000376105_01898"/>
<dbReference type="eggNOG" id="COG0810">
    <property type="taxonomic scope" value="Bacteria"/>
</dbReference>
<dbReference type="EMBL" id="AWGB01000037">
    <property type="protein sequence ID" value="ESQ88513.1"/>
    <property type="molecule type" value="Genomic_DNA"/>
</dbReference>
<sequence length="232" mass="25199">MTDAVHGFHSPIFDNPKLKKLPPSFYWGVLFAVLLHLVLLYCIFNQTFGMPPILETPKIDKPIDMTMERIRPEPPKPTPTTAHNNPVTPHTPVTAAPDDIQTLPVDPVVNKTPTAPGPVTLPAEPTLPGPVVSNEPVYVAARWSRFPDADALGAYYPPRALNDEIEGSATVECTVLDAAGRVRCSALSEIPGNYGFGKATVNMVQDKGRVDTSKGDIKIGSVLRQTVKWSLN</sequence>
<dbReference type="OrthoDB" id="7201913at2"/>
<feature type="transmembrane region" description="Helical" evidence="1">
    <location>
        <begin position="25"/>
        <end position="44"/>
    </location>
</feature>
<dbReference type="AlphaFoldDB" id="V4RAQ3"/>
<comment type="caution">
    <text evidence="2">The sequence shown here is derived from an EMBL/GenBank/DDBJ whole genome shotgun (WGS) entry which is preliminary data.</text>
</comment>
<dbReference type="PATRIC" id="fig|1121022.4.peg.3218"/>
<reference evidence="2 3" key="1">
    <citation type="journal article" date="2014" name="Nature">
        <title>Sequential evolution of bacterial morphology by co-option of a developmental regulator.</title>
        <authorList>
            <person name="Jiang C."/>
            <person name="Brown P.J."/>
            <person name="Ducret A."/>
            <person name="Brun Y.V."/>
        </authorList>
    </citation>
    <scope>NUCLEOTIDE SEQUENCE [LARGE SCALE GENOMIC DNA]</scope>
    <source>
        <strain evidence="2 3">DSM 16100</strain>
    </source>
</reference>
<dbReference type="RefSeq" id="WP_018081564.1">
    <property type="nucleotide sequence ID" value="NZ_AQWM01000006.1"/>
</dbReference>
<evidence type="ECO:0000313" key="3">
    <source>
        <dbReference type="Proteomes" id="UP000017837"/>
    </source>
</evidence>
<evidence type="ECO:0000313" key="2">
    <source>
        <dbReference type="EMBL" id="ESQ88513.1"/>
    </source>
</evidence>
<evidence type="ECO:0000256" key="1">
    <source>
        <dbReference type="SAM" id="Phobius"/>
    </source>
</evidence>
<accession>V4RAQ3</accession>